<evidence type="ECO:0000313" key="2">
    <source>
        <dbReference type="Proteomes" id="UP000325333"/>
    </source>
</evidence>
<dbReference type="EMBL" id="VEWN01000016">
    <property type="protein sequence ID" value="KAA1053295.1"/>
    <property type="molecule type" value="Genomic_DNA"/>
</dbReference>
<name>A0A5B0KMW4_9PROT</name>
<sequence>MARSKIGHEADLIKPYALFCGIASLRLPRMAEDGGGEGGTNACHLQLG</sequence>
<gene>
    <name evidence="1" type="ORF">FH063_002908</name>
</gene>
<protein>
    <submittedName>
        <fullName evidence="1">Uncharacterized protein</fullName>
    </submittedName>
</protein>
<evidence type="ECO:0000313" key="1">
    <source>
        <dbReference type="EMBL" id="KAA1053295.1"/>
    </source>
</evidence>
<reference evidence="1 2" key="1">
    <citation type="submission" date="2019-07" db="EMBL/GenBank/DDBJ databases">
        <title>Genome sequencing of the stress-tolerant strain Azospirillum brasilense Az19.</title>
        <authorList>
            <person name="Maroniche G.A."/>
            <person name="Garcia J.E."/>
            <person name="Pagnussat L."/>
            <person name="Amenta M."/>
            <person name="Creus C.M."/>
        </authorList>
    </citation>
    <scope>NUCLEOTIDE SEQUENCE [LARGE SCALE GENOMIC DNA]</scope>
    <source>
        <strain evidence="1 2">Az19</strain>
    </source>
</reference>
<organism evidence="1 2">
    <name type="scientific">Azospirillum argentinense</name>
    <dbReference type="NCBI Taxonomy" id="2970906"/>
    <lineage>
        <taxon>Bacteria</taxon>
        <taxon>Pseudomonadati</taxon>
        <taxon>Pseudomonadota</taxon>
        <taxon>Alphaproteobacteria</taxon>
        <taxon>Rhodospirillales</taxon>
        <taxon>Azospirillaceae</taxon>
        <taxon>Azospirillum</taxon>
    </lineage>
</organism>
<proteinExistence type="predicted"/>
<dbReference type="Proteomes" id="UP000325333">
    <property type="component" value="Unassembled WGS sequence"/>
</dbReference>
<dbReference type="AlphaFoldDB" id="A0A5B0KMW4"/>
<accession>A0A5B0KMW4</accession>
<comment type="caution">
    <text evidence="1">The sequence shown here is derived from an EMBL/GenBank/DDBJ whole genome shotgun (WGS) entry which is preliminary data.</text>
</comment>